<evidence type="ECO:0000256" key="7">
    <source>
        <dbReference type="SAM" id="Phobius"/>
    </source>
</evidence>
<sequence>MFEHLFHLARHEFGFTYYNSRRPVPAFFYLNPVFVALLVTALASAGVLLFLLPSLRRKLITLFLGWTMIGTGAAIGYCLIIPEWQNGSVELPYGSTRISYWPSSEDVVPKSSYALRLSIGVHAANFTLYAYGDQGFYYDETISLHTQETMYEQYLSALRRGLPEPLLTLMEQVAATEVKGFLWPYRVRLAGHYTSWALYFALGLWFISLLTHPSLPLSSAEFLTCCGLLLQSCPALYAVLLKGSPSFDIYVSGNVMVLRYGACFWTCLVCGVVATVTGVVMMVQARRNSKMCLTTFNVNDGSKAKKRDKRLYLLKMSKHGKPKLSLTPTDLLKKLANNSLDAAMADPIK</sequence>
<gene>
    <name evidence="8" type="ORF">TTEB3V08_LOCUS7868</name>
</gene>
<dbReference type="PANTHER" id="PTHR31158">
    <property type="entry name" value="DUAL OXIDASE 2"/>
    <property type="match status" value="1"/>
</dbReference>
<evidence type="ECO:0000256" key="3">
    <source>
        <dbReference type="ARBA" id="ARBA00022692"/>
    </source>
</evidence>
<keyword evidence="6" id="KW-0325">Glycoprotein</keyword>
<comment type="similarity">
    <text evidence="2">Belongs to the DUOXA family.</text>
</comment>
<feature type="transmembrane region" description="Helical" evidence="7">
    <location>
        <begin position="260"/>
        <end position="283"/>
    </location>
</feature>
<keyword evidence="5 7" id="KW-0472">Membrane</keyword>
<evidence type="ECO:0000313" key="8">
    <source>
        <dbReference type="EMBL" id="CAD7459922.1"/>
    </source>
</evidence>
<feature type="transmembrane region" description="Helical" evidence="7">
    <location>
        <begin position="26"/>
        <end position="52"/>
    </location>
</feature>
<evidence type="ECO:0000256" key="4">
    <source>
        <dbReference type="ARBA" id="ARBA00022989"/>
    </source>
</evidence>
<dbReference type="EMBL" id="OE003251">
    <property type="protein sequence ID" value="CAD7459922.1"/>
    <property type="molecule type" value="Genomic_DNA"/>
</dbReference>
<evidence type="ECO:0000256" key="1">
    <source>
        <dbReference type="ARBA" id="ARBA00004141"/>
    </source>
</evidence>
<reference evidence="8" key="1">
    <citation type="submission" date="2020-11" db="EMBL/GenBank/DDBJ databases">
        <authorList>
            <person name="Tran Van P."/>
        </authorList>
    </citation>
    <scope>NUCLEOTIDE SEQUENCE</scope>
</reference>
<dbReference type="Pfam" id="PF10204">
    <property type="entry name" value="DuoxA"/>
    <property type="match status" value="1"/>
</dbReference>
<comment type="subcellular location">
    <subcellularLocation>
        <location evidence="1">Membrane</location>
        <topology evidence="1">Multi-pass membrane protein</topology>
    </subcellularLocation>
</comment>
<accession>A0A7R9IK65</accession>
<name>A0A7R9IK65_9NEOP</name>
<protein>
    <recommendedName>
        <fullName evidence="9">Dual oxidase maturation factor 1</fullName>
    </recommendedName>
</protein>
<dbReference type="InterPro" id="IPR018469">
    <property type="entry name" value="Dual_oxidase_maturation_fac"/>
</dbReference>
<dbReference type="AlphaFoldDB" id="A0A7R9IK65"/>
<keyword evidence="4 7" id="KW-1133">Transmembrane helix</keyword>
<feature type="transmembrane region" description="Helical" evidence="7">
    <location>
        <begin position="59"/>
        <end position="82"/>
    </location>
</feature>
<dbReference type="GO" id="GO:0005789">
    <property type="term" value="C:endoplasmic reticulum membrane"/>
    <property type="evidence" value="ECO:0007669"/>
    <property type="project" value="InterPro"/>
</dbReference>
<dbReference type="PANTHER" id="PTHR31158:SF10">
    <property type="entry name" value="LD27791P"/>
    <property type="match status" value="1"/>
</dbReference>
<evidence type="ECO:0000256" key="6">
    <source>
        <dbReference type="ARBA" id="ARBA00023180"/>
    </source>
</evidence>
<organism evidence="8">
    <name type="scientific">Timema tahoe</name>
    <dbReference type="NCBI Taxonomy" id="61484"/>
    <lineage>
        <taxon>Eukaryota</taxon>
        <taxon>Metazoa</taxon>
        <taxon>Ecdysozoa</taxon>
        <taxon>Arthropoda</taxon>
        <taxon>Hexapoda</taxon>
        <taxon>Insecta</taxon>
        <taxon>Pterygota</taxon>
        <taxon>Neoptera</taxon>
        <taxon>Polyneoptera</taxon>
        <taxon>Phasmatodea</taxon>
        <taxon>Timematodea</taxon>
        <taxon>Timematoidea</taxon>
        <taxon>Timematidae</taxon>
        <taxon>Timema</taxon>
    </lineage>
</organism>
<evidence type="ECO:0008006" key="9">
    <source>
        <dbReference type="Google" id="ProtNLM"/>
    </source>
</evidence>
<evidence type="ECO:0000256" key="5">
    <source>
        <dbReference type="ARBA" id="ARBA00023136"/>
    </source>
</evidence>
<dbReference type="GO" id="GO:0015031">
    <property type="term" value="P:protein transport"/>
    <property type="evidence" value="ECO:0007669"/>
    <property type="project" value="InterPro"/>
</dbReference>
<keyword evidence="3 7" id="KW-0812">Transmembrane</keyword>
<proteinExistence type="inferred from homology"/>
<feature type="transmembrane region" description="Helical" evidence="7">
    <location>
        <begin position="193"/>
        <end position="210"/>
    </location>
</feature>
<evidence type="ECO:0000256" key="2">
    <source>
        <dbReference type="ARBA" id="ARBA00009816"/>
    </source>
</evidence>